<dbReference type="RefSeq" id="WP_305993493.1">
    <property type="nucleotide sequence ID" value="NZ_JAVAMP010000012.1"/>
</dbReference>
<accession>A0ABT9J415</accession>
<evidence type="ECO:0000313" key="2">
    <source>
        <dbReference type="EMBL" id="MDP5276182.1"/>
    </source>
</evidence>
<comment type="caution">
    <text evidence="2">The sequence shown here is derived from an EMBL/GenBank/DDBJ whole genome shotgun (WGS) entry which is preliminary data.</text>
</comment>
<evidence type="ECO:0000313" key="3">
    <source>
        <dbReference type="Proteomes" id="UP001231941"/>
    </source>
</evidence>
<proteinExistence type="predicted"/>
<dbReference type="Proteomes" id="UP001231941">
    <property type="component" value="Unassembled WGS sequence"/>
</dbReference>
<sequence length="115" mass="13768">MIKKIYEVTFFGFISTFVFLSLYFNLTEDYKTTATLLKVLEKESNNNSYQIHVTTPYVENPFTLQIDDENMWNSIKENEVYNITYKFRKKLKDAVLLHFEFPSGSDLLNVWWVEK</sequence>
<keyword evidence="1" id="KW-0812">Transmembrane</keyword>
<evidence type="ECO:0000256" key="1">
    <source>
        <dbReference type="SAM" id="Phobius"/>
    </source>
</evidence>
<dbReference type="EMBL" id="JAVAMP010000012">
    <property type="protein sequence ID" value="MDP5276182.1"/>
    <property type="molecule type" value="Genomic_DNA"/>
</dbReference>
<organism evidence="2 3">
    <name type="scientific">Chengkuizengella axinellae</name>
    <dbReference type="NCBI Taxonomy" id="3064388"/>
    <lineage>
        <taxon>Bacteria</taxon>
        <taxon>Bacillati</taxon>
        <taxon>Bacillota</taxon>
        <taxon>Bacilli</taxon>
        <taxon>Bacillales</taxon>
        <taxon>Paenibacillaceae</taxon>
        <taxon>Chengkuizengella</taxon>
    </lineage>
</organism>
<keyword evidence="3" id="KW-1185">Reference proteome</keyword>
<protein>
    <recommendedName>
        <fullName evidence="4">DUF3139 domain-containing protein</fullName>
    </recommendedName>
</protein>
<feature type="transmembrane region" description="Helical" evidence="1">
    <location>
        <begin position="5"/>
        <end position="24"/>
    </location>
</feature>
<name>A0ABT9J415_9BACL</name>
<evidence type="ECO:0008006" key="4">
    <source>
        <dbReference type="Google" id="ProtNLM"/>
    </source>
</evidence>
<keyword evidence="1" id="KW-0472">Membrane</keyword>
<keyword evidence="1" id="KW-1133">Transmembrane helix</keyword>
<reference evidence="2 3" key="1">
    <citation type="submission" date="2023-08" db="EMBL/GenBank/DDBJ databases">
        <authorList>
            <person name="Park J.-S."/>
        </authorList>
    </citation>
    <scope>NUCLEOTIDE SEQUENCE [LARGE SCALE GENOMIC DNA]</scope>
    <source>
        <strain evidence="2 3">2205SS18-9</strain>
    </source>
</reference>
<gene>
    <name evidence="2" type="ORF">Q5Y73_18970</name>
</gene>